<evidence type="ECO:0000313" key="5">
    <source>
        <dbReference type="EMBL" id="OBW93684.1"/>
    </source>
</evidence>
<dbReference type="PATRIC" id="fig|505345.7.peg.307"/>
<dbReference type="InterPro" id="IPR044946">
    <property type="entry name" value="Restrct_endonuc_typeI_TRD_sf"/>
</dbReference>
<dbReference type="EMBL" id="JTJM01000007">
    <property type="protein sequence ID" value="OBW93684.1"/>
    <property type="molecule type" value="Genomic_DNA"/>
</dbReference>
<dbReference type="Proteomes" id="UP000243558">
    <property type="component" value="Unassembled WGS sequence"/>
</dbReference>
<dbReference type="Gene3D" id="3.90.220.20">
    <property type="entry name" value="DNA methylase specificity domains"/>
    <property type="match status" value="2"/>
</dbReference>
<evidence type="ECO:0000259" key="4">
    <source>
        <dbReference type="Pfam" id="PF01420"/>
    </source>
</evidence>
<evidence type="ECO:0000256" key="1">
    <source>
        <dbReference type="ARBA" id="ARBA00010923"/>
    </source>
</evidence>
<dbReference type="Pfam" id="PF01420">
    <property type="entry name" value="Methylase_S"/>
    <property type="match status" value="2"/>
</dbReference>
<keyword evidence="3" id="KW-0238">DNA-binding</keyword>
<dbReference type="PANTHER" id="PTHR43140:SF1">
    <property type="entry name" value="TYPE I RESTRICTION ENZYME ECOKI SPECIFICITY SUBUNIT"/>
    <property type="match status" value="1"/>
</dbReference>
<dbReference type="PANTHER" id="PTHR43140">
    <property type="entry name" value="TYPE-1 RESTRICTION ENZYME ECOKI SPECIFICITY PROTEIN"/>
    <property type="match status" value="1"/>
</dbReference>
<sequence>MKYKDSGIDWIGEIPEGWEVLSNKYIFSVKKDVVGKFAHKYDLLSLTLRGIIKRDLDNPEGKFPAEFDSYQKVKKGDFIFCLFDIEETPRTVGLSDFDGMITGAYTIMEVSETFSKEYLYYLYLHLDNGKLLKPFYKGLRNTIPKDIFSSLKLPIPPLAEQQQIADFLDSKTALIDEAIGLKQQQIDKLKEYKQITIQTAVTRGLNPNAPMKNSGIDWIGEIPEHWEVKKLKFSTDINKYSLDENTPPNTVLKYVDIGSVTFENGIEKVEQYSFKNSPSRARRIAKVNSVVVSTVRTYLKATTLITEKFSDCIFSTGFAVLEGKIGIDYRYLSFFVKSDAFTIQVMLNSKGMSYPAINTSDLANIVLFIPPLAEQQQIADYLEQKSAEIDATITHYEQQIDKLKEYKTVLIQAAVTGRIKVSNDG</sequence>
<comment type="caution">
    <text evidence="5">The sequence shown here is derived from an EMBL/GenBank/DDBJ whole genome shotgun (WGS) entry which is preliminary data.</text>
</comment>
<evidence type="ECO:0000313" key="6">
    <source>
        <dbReference type="Proteomes" id="UP000243558"/>
    </source>
</evidence>
<reference evidence="5 6" key="1">
    <citation type="submission" date="2014-11" db="EMBL/GenBank/DDBJ databases">
        <title>Pan-genome of Gallibacterium spp.</title>
        <authorList>
            <person name="Kudirkiene E."/>
            <person name="Bojesen A.M."/>
        </authorList>
    </citation>
    <scope>NUCLEOTIDE SEQUENCE [LARGE SCALE GENOMIC DNA]</scope>
    <source>
        <strain evidence="5 6">F151</strain>
    </source>
</reference>
<feature type="domain" description="Type I restriction modification DNA specificity" evidence="4">
    <location>
        <begin position="117"/>
        <end position="190"/>
    </location>
</feature>
<dbReference type="GO" id="GO:0003677">
    <property type="term" value="F:DNA binding"/>
    <property type="evidence" value="ECO:0007669"/>
    <property type="project" value="UniProtKB-KW"/>
</dbReference>
<dbReference type="AlphaFoldDB" id="A0A1A7NXG5"/>
<name>A0A1A7NXG5_9PAST</name>
<evidence type="ECO:0000256" key="3">
    <source>
        <dbReference type="ARBA" id="ARBA00023125"/>
    </source>
</evidence>
<dbReference type="InterPro" id="IPR051212">
    <property type="entry name" value="Type-I_RE_S_subunit"/>
</dbReference>
<keyword evidence="2" id="KW-0680">Restriction system</keyword>
<dbReference type="InterPro" id="IPR000055">
    <property type="entry name" value="Restrct_endonuc_typeI_TRD"/>
</dbReference>
<organism evidence="5 6">
    <name type="scientific">Gallibacterium genomosp. 3</name>
    <dbReference type="NCBI Taxonomy" id="505345"/>
    <lineage>
        <taxon>Bacteria</taxon>
        <taxon>Pseudomonadati</taxon>
        <taxon>Pseudomonadota</taxon>
        <taxon>Gammaproteobacteria</taxon>
        <taxon>Pasteurellales</taxon>
        <taxon>Pasteurellaceae</taxon>
        <taxon>Gallibacterium</taxon>
    </lineage>
</organism>
<protein>
    <recommendedName>
        <fullName evidence="4">Type I restriction modification DNA specificity domain-containing protein</fullName>
    </recommendedName>
</protein>
<feature type="domain" description="Type I restriction modification DNA specificity" evidence="4">
    <location>
        <begin position="224"/>
        <end position="390"/>
    </location>
</feature>
<proteinExistence type="inferred from homology"/>
<dbReference type="GO" id="GO:0009307">
    <property type="term" value="P:DNA restriction-modification system"/>
    <property type="evidence" value="ECO:0007669"/>
    <property type="project" value="UniProtKB-KW"/>
</dbReference>
<dbReference type="Gene3D" id="1.10.287.1120">
    <property type="entry name" value="Bipartite methylase S protein"/>
    <property type="match status" value="1"/>
</dbReference>
<dbReference type="SUPFAM" id="SSF116734">
    <property type="entry name" value="DNA methylase specificity domain"/>
    <property type="match status" value="2"/>
</dbReference>
<comment type="similarity">
    <text evidence="1">Belongs to the type-I restriction system S methylase family.</text>
</comment>
<accession>A0A1A7NXG5</accession>
<evidence type="ECO:0000256" key="2">
    <source>
        <dbReference type="ARBA" id="ARBA00022747"/>
    </source>
</evidence>
<gene>
    <name evidence="5" type="ORF">QV01_01525</name>
</gene>
<keyword evidence="6" id="KW-1185">Reference proteome</keyword>